<keyword evidence="7" id="KW-0325">Glycoprotein</keyword>
<feature type="domain" description="TM2" evidence="10">
    <location>
        <begin position="204"/>
        <end position="252"/>
    </location>
</feature>
<evidence type="ECO:0000313" key="11">
    <source>
        <dbReference type="EMBL" id="KAF6034741.1"/>
    </source>
</evidence>
<evidence type="ECO:0000256" key="2">
    <source>
        <dbReference type="ARBA" id="ARBA00008284"/>
    </source>
</evidence>
<dbReference type="AlphaFoldDB" id="A0A7J7KJ60"/>
<evidence type="ECO:0000256" key="7">
    <source>
        <dbReference type="ARBA" id="ARBA00023180"/>
    </source>
</evidence>
<comment type="caution">
    <text evidence="12">The sequence shown here is derived from an EMBL/GenBank/DDBJ whole genome shotgun (WGS) entry which is preliminary data.</text>
</comment>
<dbReference type="PANTHER" id="PTHR21016:SF4">
    <property type="entry name" value="TM2 DOMAIN-CONTAINING PROTEIN 2"/>
    <property type="match status" value="1"/>
</dbReference>
<comment type="similarity">
    <text evidence="2">Belongs to the TM2 family.</text>
</comment>
<reference evidence="12 13" key="1">
    <citation type="submission" date="2019-09" db="EMBL/GenBank/DDBJ databases">
        <authorList>
            <person name="Raiko M."/>
            <person name="Komissarov A."/>
            <person name="Rhodes A."/>
            <person name="Kliver S."/>
            <person name="Lim-Fong G."/>
            <person name="Kwan J."/>
            <person name="O'Brien S.J."/>
            <person name="Lopez J.V."/>
        </authorList>
    </citation>
    <scope>NUCLEOTIDE SEQUENCE [LARGE SCALE GENOMIC DNA]</scope>
    <source>
        <strain evidence="12">Kwan_BN1</strain>
    </source>
</reference>
<gene>
    <name evidence="12" type="ORF">EB796_004268</name>
    <name evidence="11" type="ORF">EB796_006950</name>
</gene>
<keyword evidence="4" id="KW-0732">Signal</keyword>
<feature type="compositionally biased region" description="Low complexity" evidence="8">
    <location>
        <begin position="51"/>
        <end position="63"/>
    </location>
</feature>
<dbReference type="InterPro" id="IPR007829">
    <property type="entry name" value="TM2"/>
</dbReference>
<keyword evidence="6 9" id="KW-0472">Membrane</keyword>
<dbReference type="EMBL" id="VXIV02001003">
    <property type="protein sequence ID" value="KAF6034741.1"/>
    <property type="molecule type" value="Genomic_DNA"/>
</dbReference>
<evidence type="ECO:0000256" key="5">
    <source>
        <dbReference type="ARBA" id="ARBA00022989"/>
    </source>
</evidence>
<keyword evidence="5 9" id="KW-1133">Transmembrane helix</keyword>
<name>A0A7J7KJ60_BUGNE</name>
<dbReference type="PANTHER" id="PTHR21016">
    <property type="entry name" value="BETA-AMYLOID BINDING PROTEIN-RELATED"/>
    <property type="match status" value="1"/>
</dbReference>
<dbReference type="GO" id="GO:0016020">
    <property type="term" value="C:membrane"/>
    <property type="evidence" value="ECO:0007669"/>
    <property type="project" value="UniProtKB-SubCell"/>
</dbReference>
<evidence type="ECO:0000313" key="12">
    <source>
        <dbReference type="EMBL" id="KAF6037446.1"/>
    </source>
</evidence>
<proteinExistence type="inferred from homology"/>
<protein>
    <submittedName>
        <fullName evidence="12">TM2D2</fullName>
    </submittedName>
</protein>
<sequence length="271" mass="29569">MLVKIIKGRRWGVHYSARPLALMAAKSTFTLTTLVLILLLQPQVISGNLENSNHNTTNSNNSNDAKSAVTTNGSMTTSGNQVKGNSNDSTPKIGTESEAMPTADVSDSEDCFELDESCGCPYNPEGPLVQCTYLPYDFLECEEPVSLDGNLTMKNGGYGCVNFGRDSNGNVEYTSVWCNVLPGIECYGNRRFLKDGFPCIKYNGYYFVTTLIYSVLLGFLGVDRFCLGYTGEAVGKLLTLGGIGVWWIVDIVLLVTGQTTPKDGSSWEPYY</sequence>
<accession>A0A7J7KJ60</accession>
<evidence type="ECO:0000256" key="9">
    <source>
        <dbReference type="SAM" id="Phobius"/>
    </source>
</evidence>
<organism evidence="12 13">
    <name type="scientific">Bugula neritina</name>
    <name type="common">Brown bryozoan</name>
    <name type="synonym">Sertularia neritina</name>
    <dbReference type="NCBI Taxonomy" id="10212"/>
    <lineage>
        <taxon>Eukaryota</taxon>
        <taxon>Metazoa</taxon>
        <taxon>Spiralia</taxon>
        <taxon>Lophotrochozoa</taxon>
        <taxon>Bryozoa</taxon>
        <taxon>Gymnolaemata</taxon>
        <taxon>Cheilostomatida</taxon>
        <taxon>Flustrina</taxon>
        <taxon>Buguloidea</taxon>
        <taxon>Bugulidae</taxon>
        <taxon>Bugula</taxon>
    </lineage>
</organism>
<dbReference type="Proteomes" id="UP000593567">
    <property type="component" value="Unassembled WGS sequence"/>
</dbReference>
<evidence type="ECO:0000259" key="10">
    <source>
        <dbReference type="Pfam" id="PF05154"/>
    </source>
</evidence>
<keyword evidence="3 9" id="KW-0812">Transmembrane</keyword>
<feature type="region of interest" description="Disordered" evidence="8">
    <location>
        <begin position="51"/>
        <end position="106"/>
    </location>
</feature>
<evidence type="ECO:0000256" key="6">
    <source>
        <dbReference type="ARBA" id="ARBA00023136"/>
    </source>
</evidence>
<feature type="compositionally biased region" description="Polar residues" evidence="8">
    <location>
        <begin position="64"/>
        <end position="92"/>
    </location>
</feature>
<evidence type="ECO:0000256" key="1">
    <source>
        <dbReference type="ARBA" id="ARBA00004141"/>
    </source>
</evidence>
<dbReference type="Pfam" id="PF05154">
    <property type="entry name" value="TM2"/>
    <property type="match status" value="1"/>
</dbReference>
<dbReference type="OrthoDB" id="408511at2759"/>
<reference evidence="12 13" key="2">
    <citation type="submission" date="2020-06" db="EMBL/GenBank/DDBJ databases">
        <title>Draft genome of Bugula neritina, a colonial animal packing powerful symbionts and potential medicines.</title>
        <authorList>
            <person name="Rayko M."/>
        </authorList>
    </citation>
    <scope>NUCLEOTIDE SEQUENCE [LARGE SCALE GENOMIC DNA]</scope>
    <source>
        <strain evidence="12">Kwan_BN1</strain>
    </source>
</reference>
<feature type="transmembrane region" description="Helical" evidence="9">
    <location>
        <begin position="234"/>
        <end position="255"/>
    </location>
</feature>
<comment type="subcellular location">
    <subcellularLocation>
        <location evidence="1">Membrane</location>
        <topology evidence="1">Multi-pass membrane protein</topology>
    </subcellularLocation>
</comment>
<feature type="transmembrane region" description="Helical" evidence="9">
    <location>
        <begin position="204"/>
        <end position="222"/>
    </location>
</feature>
<evidence type="ECO:0000313" key="13">
    <source>
        <dbReference type="Proteomes" id="UP000593567"/>
    </source>
</evidence>
<evidence type="ECO:0000256" key="4">
    <source>
        <dbReference type="ARBA" id="ARBA00022729"/>
    </source>
</evidence>
<dbReference type="InterPro" id="IPR050932">
    <property type="entry name" value="TM2D1-3-like"/>
</dbReference>
<evidence type="ECO:0000256" key="3">
    <source>
        <dbReference type="ARBA" id="ARBA00022692"/>
    </source>
</evidence>
<evidence type="ECO:0000256" key="8">
    <source>
        <dbReference type="SAM" id="MobiDB-lite"/>
    </source>
</evidence>
<keyword evidence="13" id="KW-1185">Reference proteome</keyword>
<dbReference type="EMBL" id="VXIV02000571">
    <property type="protein sequence ID" value="KAF6037446.1"/>
    <property type="molecule type" value="Genomic_DNA"/>
</dbReference>